<dbReference type="PANTHER" id="PTHR43580">
    <property type="entry name" value="OXIDOREDUCTASE GLYR1-RELATED"/>
    <property type="match status" value="1"/>
</dbReference>
<evidence type="ECO:0000313" key="6">
    <source>
        <dbReference type="EMBL" id="BDM68323.1"/>
    </source>
</evidence>
<keyword evidence="3" id="KW-0732">Signal</keyword>
<organism evidence="6 7">
    <name type="scientific">Streptomyces nigrescens</name>
    <dbReference type="NCBI Taxonomy" id="1920"/>
    <lineage>
        <taxon>Bacteria</taxon>
        <taxon>Bacillati</taxon>
        <taxon>Actinomycetota</taxon>
        <taxon>Actinomycetes</taxon>
        <taxon>Kitasatosporales</taxon>
        <taxon>Streptomycetaceae</taxon>
        <taxon>Streptomyces</taxon>
    </lineage>
</organism>
<comment type="similarity">
    <text evidence="1">Belongs to the HIBADH-related family.</text>
</comment>
<dbReference type="SUPFAM" id="SSF51735">
    <property type="entry name" value="NAD(P)-binding Rossmann-fold domains"/>
    <property type="match status" value="1"/>
</dbReference>
<protein>
    <submittedName>
        <fullName evidence="6">Dehydrogenase</fullName>
    </submittedName>
</protein>
<name>A0ABM7ZPI2_STRNI</name>
<evidence type="ECO:0000259" key="5">
    <source>
        <dbReference type="Pfam" id="PF21761"/>
    </source>
</evidence>
<dbReference type="Gene3D" id="3.40.50.720">
    <property type="entry name" value="NAD(P)-binding Rossmann-like Domain"/>
    <property type="match status" value="1"/>
</dbReference>
<reference evidence="6" key="1">
    <citation type="submission" date="2022-06" db="EMBL/GenBank/DDBJ databases">
        <title>Complete genome sequence of Streptomyces nigrescens HEK616.</title>
        <authorList>
            <person name="Asamizu S."/>
            <person name="Onaka H."/>
        </authorList>
    </citation>
    <scope>NUCLEOTIDE SEQUENCE</scope>
    <source>
        <strain evidence="6">HEK616</strain>
    </source>
</reference>
<evidence type="ECO:0000256" key="1">
    <source>
        <dbReference type="ARBA" id="ARBA00009080"/>
    </source>
</evidence>
<evidence type="ECO:0000256" key="2">
    <source>
        <dbReference type="ARBA" id="ARBA00023002"/>
    </source>
</evidence>
<dbReference type="InterPro" id="IPR015815">
    <property type="entry name" value="HIBADH-related"/>
</dbReference>
<dbReference type="InterPro" id="IPR013328">
    <property type="entry name" value="6PGD_dom2"/>
</dbReference>
<proteinExistence type="inferred from homology"/>
<feature type="signal peptide" evidence="3">
    <location>
        <begin position="1"/>
        <end position="28"/>
    </location>
</feature>
<dbReference type="PIRSF" id="PIRSF000103">
    <property type="entry name" value="HIBADH"/>
    <property type="match status" value="1"/>
</dbReference>
<keyword evidence="2" id="KW-0560">Oxidoreductase</keyword>
<dbReference type="Proteomes" id="UP001059597">
    <property type="component" value="Chromosome"/>
</dbReference>
<dbReference type="InterPro" id="IPR051265">
    <property type="entry name" value="HIBADH-related_NP60_sf"/>
</dbReference>
<feature type="domain" description="6-phosphogluconate dehydrogenase NADP-binding" evidence="4">
    <location>
        <begin position="15"/>
        <end position="164"/>
    </location>
</feature>
<dbReference type="InterPro" id="IPR048666">
    <property type="entry name" value="RedAm-like_C"/>
</dbReference>
<feature type="chain" id="PRO_5045391862" evidence="3">
    <location>
        <begin position="29"/>
        <end position="302"/>
    </location>
</feature>
<dbReference type="PANTHER" id="PTHR43580:SF2">
    <property type="entry name" value="CYTOKINE-LIKE NUCLEAR FACTOR N-PAC"/>
    <property type="match status" value="1"/>
</dbReference>
<accession>A0ABM7ZPI2</accession>
<gene>
    <name evidence="6" type="ORF">HEK616_18100</name>
</gene>
<dbReference type="InterPro" id="IPR036291">
    <property type="entry name" value="NAD(P)-bd_dom_sf"/>
</dbReference>
<dbReference type="Gene3D" id="1.10.1040.10">
    <property type="entry name" value="N-(1-d-carboxylethyl)-l-norvaline Dehydrogenase, domain 2"/>
    <property type="match status" value="1"/>
</dbReference>
<sequence>MNTPNDTRNDARTPVTVLGLGAMGRALAAAFLRAGHPTTVWNRTPGRAGELVAQGATAAGTAAEAVAAAPLVIVCVLDYDAAHAILEPIGARLSGRVLVNLTSDTPERARAAATWAAGHGIDYLDGSIMVPTPVIGKPEAMVLYSGAREAFETYETTLKALGGRAPFLGEDHGTAAVYDLSLLGFFFSAMAGLVHGFALAEAEGVAAKDFAPFTGTIAGILPPIAAGMAEDLERGAYSGDQDNIVMEATGIAHVLEAARHRGLNTEVLDAVKALADRTIAAGHGNAGFISVIEEMRRSSTSA</sequence>
<dbReference type="EMBL" id="AP026073">
    <property type="protein sequence ID" value="BDM68323.1"/>
    <property type="molecule type" value="Genomic_DNA"/>
</dbReference>
<feature type="domain" description="NADPH-dependent reductive aminase-like C-terminal" evidence="5">
    <location>
        <begin position="171"/>
        <end position="297"/>
    </location>
</feature>
<keyword evidence="7" id="KW-1185">Reference proteome</keyword>
<evidence type="ECO:0000256" key="3">
    <source>
        <dbReference type="SAM" id="SignalP"/>
    </source>
</evidence>
<dbReference type="RefSeq" id="WP_410011170.1">
    <property type="nucleotide sequence ID" value="NZ_AP026073.1"/>
</dbReference>
<evidence type="ECO:0000259" key="4">
    <source>
        <dbReference type="Pfam" id="PF03446"/>
    </source>
</evidence>
<dbReference type="Pfam" id="PF03446">
    <property type="entry name" value="NAD_binding_2"/>
    <property type="match status" value="1"/>
</dbReference>
<dbReference type="InterPro" id="IPR006115">
    <property type="entry name" value="6PGDH_NADP-bd"/>
</dbReference>
<evidence type="ECO:0000313" key="7">
    <source>
        <dbReference type="Proteomes" id="UP001059597"/>
    </source>
</evidence>
<dbReference type="Pfam" id="PF21761">
    <property type="entry name" value="RedAm-like_C"/>
    <property type="match status" value="1"/>
</dbReference>